<protein>
    <recommendedName>
        <fullName evidence="2">Myb/SANT-like domain-containing protein</fullName>
    </recommendedName>
</protein>
<proteinExistence type="predicted"/>
<dbReference type="PANTHER" id="PTHR46250">
    <property type="entry name" value="MYB/SANT-LIKE DNA-BINDING DOMAIN PROTEIN-RELATED"/>
    <property type="match status" value="1"/>
</dbReference>
<evidence type="ECO:0000313" key="1">
    <source>
        <dbReference type="EMBL" id="KAL0440682.1"/>
    </source>
</evidence>
<evidence type="ECO:0008006" key="2">
    <source>
        <dbReference type="Google" id="ProtNLM"/>
    </source>
</evidence>
<comment type="caution">
    <text evidence="1">The sequence shown here is derived from an EMBL/GenBank/DDBJ whole genome shotgun (WGS) entry which is preliminary data.</text>
</comment>
<dbReference type="EMBL" id="JACGWJ010000001">
    <property type="protein sequence ID" value="KAL0440682.1"/>
    <property type="molecule type" value="Genomic_DNA"/>
</dbReference>
<reference evidence="1" key="2">
    <citation type="journal article" date="2024" name="Plant">
        <title>Genomic evolution and insights into agronomic trait innovations of Sesamum species.</title>
        <authorList>
            <person name="Miao H."/>
            <person name="Wang L."/>
            <person name="Qu L."/>
            <person name="Liu H."/>
            <person name="Sun Y."/>
            <person name="Le M."/>
            <person name="Wang Q."/>
            <person name="Wei S."/>
            <person name="Zheng Y."/>
            <person name="Lin W."/>
            <person name="Duan Y."/>
            <person name="Cao H."/>
            <person name="Xiong S."/>
            <person name="Wang X."/>
            <person name="Wei L."/>
            <person name="Li C."/>
            <person name="Ma Q."/>
            <person name="Ju M."/>
            <person name="Zhao R."/>
            <person name="Li G."/>
            <person name="Mu C."/>
            <person name="Tian Q."/>
            <person name="Mei H."/>
            <person name="Zhang T."/>
            <person name="Gao T."/>
            <person name="Zhang H."/>
        </authorList>
    </citation>
    <scope>NUCLEOTIDE SEQUENCE</scope>
    <source>
        <strain evidence="1">G02</strain>
    </source>
</reference>
<dbReference type="PANTHER" id="PTHR46250:SF15">
    <property type="entry name" value="OS01G0523800 PROTEIN"/>
    <property type="match status" value="1"/>
</dbReference>
<reference evidence="1" key="1">
    <citation type="submission" date="2020-06" db="EMBL/GenBank/DDBJ databases">
        <authorList>
            <person name="Li T."/>
            <person name="Hu X."/>
            <person name="Zhang T."/>
            <person name="Song X."/>
            <person name="Zhang H."/>
            <person name="Dai N."/>
            <person name="Sheng W."/>
            <person name="Hou X."/>
            <person name="Wei L."/>
        </authorList>
    </citation>
    <scope>NUCLEOTIDE SEQUENCE</scope>
    <source>
        <strain evidence="1">G02</strain>
        <tissue evidence="1">Leaf</tissue>
    </source>
</reference>
<organism evidence="1">
    <name type="scientific">Sesamum radiatum</name>
    <name type="common">Black benniseed</name>
    <dbReference type="NCBI Taxonomy" id="300843"/>
    <lineage>
        <taxon>Eukaryota</taxon>
        <taxon>Viridiplantae</taxon>
        <taxon>Streptophyta</taxon>
        <taxon>Embryophyta</taxon>
        <taxon>Tracheophyta</taxon>
        <taxon>Spermatophyta</taxon>
        <taxon>Magnoliopsida</taxon>
        <taxon>eudicotyledons</taxon>
        <taxon>Gunneridae</taxon>
        <taxon>Pentapetalae</taxon>
        <taxon>asterids</taxon>
        <taxon>lamiids</taxon>
        <taxon>Lamiales</taxon>
        <taxon>Pedaliaceae</taxon>
        <taxon>Sesamum</taxon>
    </lineage>
</organism>
<dbReference type="AlphaFoldDB" id="A0AAW2WFV9"/>
<gene>
    <name evidence="1" type="ORF">Sradi_0007100</name>
</gene>
<accession>A0AAW2WFV9</accession>
<name>A0AAW2WFV9_SESRA</name>
<sequence>MGFAQGYLGVLQQMISKRLPGSGFKSKPHISSKIHAWKRTYGSFSNMMGQNGFGWNETSHMIVVSDNVFESYLKYYVPSLDPTIFVDEIKFLNSFASATAHVNAPLSDTEHVSSKKQKSSTSSVDEKFGKKFDAFVYVTDDCLGDIAKRFGVEADELNARRQVDLDLFITMSDDAKAAKDAS</sequence>